<dbReference type="PANTHER" id="PTHR43537:SF49">
    <property type="entry name" value="TRANSCRIPTIONAL REGULATORY PROTEIN"/>
    <property type="match status" value="1"/>
</dbReference>
<evidence type="ECO:0000313" key="6">
    <source>
        <dbReference type="Proteomes" id="UP000000683"/>
    </source>
</evidence>
<protein>
    <submittedName>
        <fullName evidence="5">GntR family transcriptional regulator</fullName>
    </submittedName>
</protein>
<dbReference type="InterPro" id="IPR036388">
    <property type="entry name" value="WH-like_DNA-bd_sf"/>
</dbReference>
<organism evidence="5 6">
    <name type="scientific">Alteromonas naphthalenivorans</name>
    <dbReference type="NCBI Taxonomy" id="715451"/>
    <lineage>
        <taxon>Bacteria</taxon>
        <taxon>Pseudomonadati</taxon>
        <taxon>Pseudomonadota</taxon>
        <taxon>Gammaproteobacteria</taxon>
        <taxon>Alteromonadales</taxon>
        <taxon>Alteromonadaceae</taxon>
        <taxon>Alteromonas/Salinimonas group</taxon>
        <taxon>Alteromonas</taxon>
    </lineage>
</organism>
<proteinExistence type="predicted"/>
<dbReference type="SUPFAM" id="SSF48008">
    <property type="entry name" value="GntR ligand-binding domain-like"/>
    <property type="match status" value="1"/>
</dbReference>
<keyword evidence="2" id="KW-0238">DNA-binding</keyword>
<evidence type="ECO:0000259" key="4">
    <source>
        <dbReference type="PROSITE" id="PS50949"/>
    </source>
</evidence>
<feature type="domain" description="HTH gntR-type" evidence="4">
    <location>
        <begin position="31"/>
        <end position="98"/>
    </location>
</feature>
<dbReference type="InterPro" id="IPR036390">
    <property type="entry name" value="WH_DNA-bd_sf"/>
</dbReference>
<dbReference type="Proteomes" id="UP000000683">
    <property type="component" value="Chromosome"/>
</dbReference>
<dbReference type="Gene3D" id="1.10.10.10">
    <property type="entry name" value="Winged helix-like DNA-binding domain superfamily/Winged helix DNA-binding domain"/>
    <property type="match status" value="1"/>
</dbReference>
<dbReference type="KEGG" id="alt:ambt_01735"/>
<keyword evidence="6" id="KW-1185">Reference proteome</keyword>
<evidence type="ECO:0000256" key="2">
    <source>
        <dbReference type="ARBA" id="ARBA00023125"/>
    </source>
</evidence>
<dbReference type="CDD" id="cd07377">
    <property type="entry name" value="WHTH_GntR"/>
    <property type="match status" value="1"/>
</dbReference>
<dbReference type="HOGENOM" id="CLU_017584_5_1_6"/>
<evidence type="ECO:0000256" key="1">
    <source>
        <dbReference type="ARBA" id="ARBA00023015"/>
    </source>
</evidence>
<dbReference type="EMBL" id="CP002339">
    <property type="protein sequence ID" value="AEF01901.1"/>
    <property type="molecule type" value="Genomic_DNA"/>
</dbReference>
<name>F5ZAD1_ALTNA</name>
<dbReference type="eggNOG" id="COG1802">
    <property type="taxonomic scope" value="Bacteria"/>
</dbReference>
<evidence type="ECO:0000313" key="5">
    <source>
        <dbReference type="EMBL" id="AEF01901.1"/>
    </source>
</evidence>
<dbReference type="PANTHER" id="PTHR43537">
    <property type="entry name" value="TRANSCRIPTIONAL REGULATOR, GNTR FAMILY"/>
    <property type="match status" value="1"/>
</dbReference>
<dbReference type="SUPFAM" id="SSF46785">
    <property type="entry name" value="Winged helix' DNA-binding domain"/>
    <property type="match status" value="1"/>
</dbReference>
<dbReference type="InterPro" id="IPR011711">
    <property type="entry name" value="GntR_C"/>
</dbReference>
<dbReference type="InterPro" id="IPR000524">
    <property type="entry name" value="Tscrpt_reg_HTH_GntR"/>
</dbReference>
<dbReference type="SMART" id="SM00345">
    <property type="entry name" value="HTH_GNTR"/>
    <property type="match status" value="1"/>
</dbReference>
<dbReference type="PROSITE" id="PS50949">
    <property type="entry name" value="HTH_GNTR"/>
    <property type="match status" value="1"/>
</dbReference>
<keyword evidence="3" id="KW-0804">Transcription</keyword>
<sequence length="244" mass="27398">MTEPLKPSILSTCNKFVVNSLSVQITLEKPVTNADRTFFQLRKDIVEGVIPAGSKLSETELSTKYEVSRAVIREGINRLAACHLVERKANIGAKVVSLTPEGLIQLYQVREALEGMAARLAARHMSDEEVASLQGLLDSHFNKVKDAQLYYQEAGDVDFHYRIVTGSKNSHLISVLIDGLYHLVRMYRVQLGMAGPRVTTAFDEHRHIVNAIANRDEELAEMLMRRHILYSKNNIENKLNATPT</sequence>
<dbReference type="GO" id="GO:0003700">
    <property type="term" value="F:DNA-binding transcription factor activity"/>
    <property type="evidence" value="ECO:0007669"/>
    <property type="project" value="InterPro"/>
</dbReference>
<keyword evidence="1" id="KW-0805">Transcription regulation</keyword>
<dbReference type="Pfam" id="PF00392">
    <property type="entry name" value="GntR"/>
    <property type="match status" value="1"/>
</dbReference>
<dbReference type="SMART" id="SM00895">
    <property type="entry name" value="FCD"/>
    <property type="match status" value="1"/>
</dbReference>
<dbReference type="InterPro" id="IPR008920">
    <property type="entry name" value="TF_FadR/GntR_C"/>
</dbReference>
<reference evidence="5 6" key="1">
    <citation type="journal article" date="2011" name="J. Bacteriol.">
        <title>Complete genome sequence of the polycyclic aromatic hydrocarbon-degrading bacterium Alteromonas sp. strain SN2.</title>
        <authorList>
            <person name="Jin H.M."/>
            <person name="Jeong H."/>
            <person name="Moon E.J."/>
            <person name="Math R.K."/>
            <person name="Lee K."/>
            <person name="Kim H.J."/>
            <person name="Jeon C.O."/>
            <person name="Oh T.K."/>
            <person name="Kim J.F."/>
        </authorList>
    </citation>
    <scope>NUCLEOTIDE SEQUENCE [LARGE SCALE GENOMIC DNA]</scope>
    <source>
        <strain evidence="6">JCM 17741 / KACC 18427 / KCTC 11700BP / SN2</strain>
    </source>
</reference>
<dbReference type="GO" id="GO:0003677">
    <property type="term" value="F:DNA binding"/>
    <property type="evidence" value="ECO:0007669"/>
    <property type="project" value="UniProtKB-KW"/>
</dbReference>
<gene>
    <name evidence="5" type="ordered locus">ambt_01735</name>
</gene>
<evidence type="ECO:0000256" key="3">
    <source>
        <dbReference type="ARBA" id="ARBA00023163"/>
    </source>
</evidence>
<dbReference type="AlphaFoldDB" id="F5ZAD1"/>
<dbReference type="Gene3D" id="1.20.120.530">
    <property type="entry name" value="GntR ligand-binding domain-like"/>
    <property type="match status" value="1"/>
</dbReference>
<accession>F5ZAD1</accession>
<dbReference type="Pfam" id="PF07729">
    <property type="entry name" value="FCD"/>
    <property type="match status" value="1"/>
</dbReference>